<evidence type="ECO:0000313" key="2">
    <source>
        <dbReference type="Proteomes" id="UP000236551"/>
    </source>
</evidence>
<dbReference type="Proteomes" id="UP000236551">
    <property type="component" value="Plasmid pCV839-15-p1"/>
</dbReference>
<name>A0A2H4TK97_ECOLX</name>
<sequence length="44" mass="5095">MQVLSLCNHNCSQQSETRRMAFTRSQFRLSLQESGGETQIYPCQ</sequence>
<accession>A0A2H4TK97</accession>
<geneLocation type="plasmid" evidence="2">
    <name>pcv839-15-p1</name>
</geneLocation>
<keyword evidence="1" id="KW-0614">Plasmid</keyword>
<reference evidence="1 2" key="1">
    <citation type="submission" date="2017-11" db="EMBL/GenBank/DDBJ databases">
        <title>Escherichia coli CV839-15 Genome sequencing and assembly.</title>
        <authorList>
            <person name="Li Z."/>
            <person name="Song N."/>
            <person name="Li W."/>
            <person name="Philip H.R."/>
            <person name="Bu Z."/>
            <person name="Siguo L."/>
        </authorList>
    </citation>
    <scope>NUCLEOTIDE SEQUENCE [LARGE SCALE GENOMIC DNA]</scope>
    <source>
        <strain evidence="1 2">CV839-15</strain>
        <plasmid evidence="2">Plasmid pcv839-15-p1</plasmid>
    </source>
</reference>
<dbReference type="EMBL" id="CP024975">
    <property type="protein sequence ID" value="ATZ29980.1"/>
    <property type="molecule type" value="Genomic_DNA"/>
</dbReference>
<organism evidence="1 2">
    <name type="scientific">Escherichia coli</name>
    <dbReference type="NCBI Taxonomy" id="562"/>
    <lineage>
        <taxon>Bacteria</taxon>
        <taxon>Pseudomonadati</taxon>
        <taxon>Pseudomonadota</taxon>
        <taxon>Gammaproteobacteria</taxon>
        <taxon>Enterobacterales</taxon>
        <taxon>Enterobacteriaceae</taxon>
        <taxon>Escherichia</taxon>
    </lineage>
</organism>
<gene>
    <name evidence="1" type="ORF">CV83915_1p0108</name>
</gene>
<proteinExistence type="predicted"/>
<protein>
    <submittedName>
        <fullName evidence="1">Uncharacterized protein</fullName>
    </submittedName>
</protein>
<evidence type="ECO:0000313" key="1">
    <source>
        <dbReference type="EMBL" id="ATZ29980.1"/>
    </source>
</evidence>
<dbReference type="AlphaFoldDB" id="A0A2H4TK97"/>